<dbReference type="Proteomes" id="UP001549146">
    <property type="component" value="Unassembled WGS sequence"/>
</dbReference>
<protein>
    <submittedName>
        <fullName evidence="2">Peptidoglycan/LPS O-acetylase OafA/YrhL</fullName>
    </submittedName>
</protein>
<gene>
    <name evidence="2" type="ORF">ABID46_001419</name>
</gene>
<feature type="transmembrane region" description="Helical" evidence="1">
    <location>
        <begin position="47"/>
        <end position="63"/>
    </location>
</feature>
<accession>A0ABV2LWF2</accession>
<reference evidence="2 3" key="1">
    <citation type="submission" date="2024-06" db="EMBL/GenBank/DDBJ databases">
        <title>Genomic Encyclopedia of Type Strains, Phase IV (KMG-IV): sequencing the most valuable type-strain genomes for metagenomic binning, comparative biology and taxonomic classification.</title>
        <authorList>
            <person name="Goeker M."/>
        </authorList>
    </citation>
    <scope>NUCLEOTIDE SEQUENCE [LARGE SCALE GENOMIC DNA]</scope>
    <source>
        <strain evidence="2 3">DSM 29388</strain>
    </source>
</reference>
<dbReference type="EMBL" id="JBEPMO010000006">
    <property type="protein sequence ID" value="MET3731838.1"/>
    <property type="molecule type" value="Genomic_DNA"/>
</dbReference>
<comment type="caution">
    <text evidence="2">The sequence shown here is derived from an EMBL/GenBank/DDBJ whole genome shotgun (WGS) entry which is preliminary data.</text>
</comment>
<keyword evidence="1" id="KW-0472">Membrane</keyword>
<keyword evidence="1" id="KW-0812">Transmembrane</keyword>
<keyword evidence="3" id="KW-1185">Reference proteome</keyword>
<evidence type="ECO:0000313" key="3">
    <source>
        <dbReference type="Proteomes" id="UP001549146"/>
    </source>
</evidence>
<feature type="transmembrane region" description="Helical" evidence="1">
    <location>
        <begin position="137"/>
        <end position="159"/>
    </location>
</feature>
<evidence type="ECO:0000313" key="2">
    <source>
        <dbReference type="EMBL" id="MET3731838.1"/>
    </source>
</evidence>
<name>A0ABV2LWF2_9FLAO</name>
<sequence>MHLSLYGNFYYPIIPLEVITLINYLSYFIVGFLAADLYLEYKDQIKPSIWIDVVCIASVILFWNGFRPYGIDLIYLLLILTITGSSIYLKKFLSIPLVYIIGGMYYTIYMLHQRVMYMVLDKFMQGKIFMENVFADFTLRLVFILIVIGVISAIFFIFVERPTMKKEWWKYRNLKKLFFE</sequence>
<feature type="transmembrane region" description="Helical" evidence="1">
    <location>
        <begin position="12"/>
        <end position="35"/>
    </location>
</feature>
<proteinExistence type="predicted"/>
<organism evidence="2 3">
    <name type="scientific">Moheibacter stercoris</name>
    <dbReference type="NCBI Taxonomy" id="1628251"/>
    <lineage>
        <taxon>Bacteria</taxon>
        <taxon>Pseudomonadati</taxon>
        <taxon>Bacteroidota</taxon>
        <taxon>Flavobacteriia</taxon>
        <taxon>Flavobacteriales</taxon>
        <taxon>Weeksellaceae</taxon>
        <taxon>Moheibacter</taxon>
    </lineage>
</organism>
<keyword evidence="1" id="KW-1133">Transmembrane helix</keyword>
<dbReference type="RefSeq" id="WP_354508473.1">
    <property type="nucleotide sequence ID" value="NZ_JBEPMO010000006.1"/>
</dbReference>
<feature type="transmembrane region" description="Helical" evidence="1">
    <location>
        <begin position="96"/>
        <end position="117"/>
    </location>
</feature>
<evidence type="ECO:0000256" key="1">
    <source>
        <dbReference type="SAM" id="Phobius"/>
    </source>
</evidence>
<feature type="transmembrane region" description="Helical" evidence="1">
    <location>
        <begin position="69"/>
        <end position="89"/>
    </location>
</feature>